<evidence type="ECO:0000256" key="6">
    <source>
        <dbReference type="ARBA" id="ARBA00023242"/>
    </source>
</evidence>
<gene>
    <name evidence="10" type="ORF">OC842_007442</name>
</gene>
<proteinExistence type="predicted"/>
<keyword evidence="4 7" id="KW-0862">Zinc</keyword>
<evidence type="ECO:0000256" key="3">
    <source>
        <dbReference type="ARBA" id="ARBA00022737"/>
    </source>
</evidence>
<keyword evidence="2 7" id="KW-0479">Metal-binding</keyword>
<feature type="compositionally biased region" description="Low complexity" evidence="8">
    <location>
        <begin position="125"/>
        <end position="148"/>
    </location>
</feature>
<evidence type="ECO:0000256" key="8">
    <source>
        <dbReference type="SAM" id="MobiDB-lite"/>
    </source>
</evidence>
<evidence type="ECO:0000313" key="10">
    <source>
        <dbReference type="EMBL" id="KAK0519479.1"/>
    </source>
</evidence>
<evidence type="ECO:0000256" key="7">
    <source>
        <dbReference type="PROSITE-ProRule" id="PRU00125"/>
    </source>
</evidence>
<evidence type="ECO:0000313" key="11">
    <source>
        <dbReference type="Proteomes" id="UP001176521"/>
    </source>
</evidence>
<dbReference type="FunFam" id="2.10.110.10:FF:000001">
    <property type="entry name" value="Cysteine and glycine-rich protein 1"/>
    <property type="match status" value="1"/>
</dbReference>
<keyword evidence="5 7" id="KW-0440">LIM domain</keyword>
<dbReference type="GO" id="GO:0046872">
    <property type="term" value="F:metal ion binding"/>
    <property type="evidence" value="ECO:0007669"/>
    <property type="project" value="UniProtKB-KW"/>
</dbReference>
<keyword evidence="6" id="KW-0539">Nucleus</keyword>
<feature type="non-terminal residue" evidence="10">
    <location>
        <position position="337"/>
    </location>
</feature>
<dbReference type="PANTHER" id="PTHR24215:SF35">
    <property type="entry name" value="MUSCLE LIM PROTEIN MLP84B"/>
    <property type="match status" value="1"/>
</dbReference>
<dbReference type="SMART" id="SM00132">
    <property type="entry name" value="LIM"/>
    <property type="match status" value="1"/>
</dbReference>
<feature type="domain" description="LIM zinc-binding" evidence="9">
    <location>
        <begin position="10"/>
        <end position="71"/>
    </location>
</feature>
<feature type="region of interest" description="Disordered" evidence="8">
    <location>
        <begin position="245"/>
        <end position="308"/>
    </location>
</feature>
<dbReference type="Proteomes" id="UP001176521">
    <property type="component" value="Unassembled WGS sequence"/>
</dbReference>
<dbReference type="SUPFAM" id="SSF57716">
    <property type="entry name" value="Glucocorticoid receptor-like (DNA-binding domain)"/>
    <property type="match status" value="1"/>
</dbReference>
<name>A0AAN6G699_9BASI</name>
<organism evidence="10 11">
    <name type="scientific">Tilletia horrida</name>
    <dbReference type="NCBI Taxonomy" id="155126"/>
    <lineage>
        <taxon>Eukaryota</taxon>
        <taxon>Fungi</taxon>
        <taxon>Dikarya</taxon>
        <taxon>Basidiomycota</taxon>
        <taxon>Ustilaginomycotina</taxon>
        <taxon>Exobasidiomycetes</taxon>
        <taxon>Tilletiales</taxon>
        <taxon>Tilletiaceae</taxon>
        <taxon>Tilletia</taxon>
    </lineage>
</organism>
<dbReference type="InterPro" id="IPR001781">
    <property type="entry name" value="Znf_LIM"/>
</dbReference>
<dbReference type="Gene3D" id="2.10.110.10">
    <property type="entry name" value="Cysteine Rich Protein"/>
    <property type="match status" value="1"/>
</dbReference>
<evidence type="ECO:0000256" key="2">
    <source>
        <dbReference type="ARBA" id="ARBA00022723"/>
    </source>
</evidence>
<comment type="subcellular location">
    <subcellularLocation>
        <location evidence="1">Nucleus</location>
    </subcellularLocation>
</comment>
<evidence type="ECO:0000256" key="5">
    <source>
        <dbReference type="ARBA" id="ARBA00023038"/>
    </source>
</evidence>
<evidence type="ECO:0000256" key="1">
    <source>
        <dbReference type="ARBA" id="ARBA00004123"/>
    </source>
</evidence>
<dbReference type="PROSITE" id="PS00478">
    <property type="entry name" value="LIM_DOMAIN_1"/>
    <property type="match status" value="1"/>
</dbReference>
<accession>A0AAN6G699</accession>
<sequence length="337" mass="34334">MPRFTPAPSPKCPRCGDSIFATELKIGPNGTPYHARCLTCTLCNKRLDSTLLLEHEGQPYCKHCHAKLLGTGANGFTRAVPLQPRSPEAAGVRVGAFASPHSPTASSPAGLVGSSAIAASRAISASPSAHRSTSPVSSVASSSRAGGTAVHSRSSSPQRPGTTTSVFAHVQRAPASAGSVDLTSAQNVYRTAVPSVSGEYDLEFGPAPTSPPRAPVQSMDDLVNQLNEVKIRPRGHVSVAIPLTERREDSSLSPADEADEAESISSIDAASTVGTVGMPGLPPPRRLTPSKHGTAGTTYKTAPAYGGGTSGVSRLGLGSSISAAAGGTPLCARCAKP</sequence>
<dbReference type="PROSITE" id="PS50023">
    <property type="entry name" value="LIM_DOMAIN_2"/>
    <property type="match status" value="1"/>
</dbReference>
<dbReference type="PANTHER" id="PTHR24215">
    <property type="entry name" value="RHO-GTPASE-ACTIVATING PROTEIN LRG1"/>
    <property type="match status" value="1"/>
</dbReference>
<feature type="compositionally biased region" description="Polar residues" evidence="8">
    <location>
        <begin position="151"/>
        <end position="163"/>
    </location>
</feature>
<keyword evidence="3" id="KW-0677">Repeat</keyword>
<dbReference type="GO" id="GO:0005737">
    <property type="term" value="C:cytoplasm"/>
    <property type="evidence" value="ECO:0007669"/>
    <property type="project" value="TreeGrafter"/>
</dbReference>
<dbReference type="GO" id="GO:0030695">
    <property type="term" value="F:GTPase regulator activity"/>
    <property type="evidence" value="ECO:0007669"/>
    <property type="project" value="UniProtKB-ARBA"/>
</dbReference>
<reference evidence="10" key="1">
    <citation type="journal article" date="2023" name="PhytoFront">
        <title>Draft Genome Resources of Seven Strains of Tilletia horrida, Causal Agent of Kernel Smut of Rice.</title>
        <authorList>
            <person name="Khanal S."/>
            <person name="Antony Babu S."/>
            <person name="Zhou X.G."/>
        </authorList>
    </citation>
    <scope>NUCLEOTIDE SEQUENCE</scope>
    <source>
        <strain evidence="10">TX3</strain>
    </source>
</reference>
<dbReference type="CDD" id="cd09326">
    <property type="entry name" value="LIM_CRP_like"/>
    <property type="match status" value="1"/>
</dbReference>
<dbReference type="GO" id="GO:0030036">
    <property type="term" value="P:actin cytoskeleton organization"/>
    <property type="evidence" value="ECO:0007669"/>
    <property type="project" value="TreeGrafter"/>
</dbReference>
<feature type="region of interest" description="Disordered" evidence="8">
    <location>
        <begin position="125"/>
        <end position="163"/>
    </location>
</feature>
<keyword evidence="11" id="KW-1185">Reference proteome</keyword>
<evidence type="ECO:0000259" key="9">
    <source>
        <dbReference type="PROSITE" id="PS50023"/>
    </source>
</evidence>
<dbReference type="Pfam" id="PF00412">
    <property type="entry name" value="LIM"/>
    <property type="match status" value="1"/>
</dbReference>
<evidence type="ECO:0000256" key="4">
    <source>
        <dbReference type="ARBA" id="ARBA00022833"/>
    </source>
</evidence>
<comment type="caution">
    <text evidence="10">The sequence shown here is derived from an EMBL/GenBank/DDBJ whole genome shotgun (WGS) entry which is preliminary data.</text>
</comment>
<dbReference type="EMBL" id="JAPDMQ010000976">
    <property type="protein sequence ID" value="KAK0519479.1"/>
    <property type="molecule type" value="Genomic_DNA"/>
</dbReference>
<protein>
    <recommendedName>
        <fullName evidence="9">LIM zinc-binding domain-containing protein</fullName>
    </recommendedName>
</protein>
<dbReference type="GO" id="GO:0005634">
    <property type="term" value="C:nucleus"/>
    <property type="evidence" value="ECO:0007669"/>
    <property type="project" value="UniProtKB-SubCell"/>
</dbReference>
<dbReference type="AlphaFoldDB" id="A0AAN6G699"/>